<evidence type="ECO:0000256" key="3">
    <source>
        <dbReference type="ARBA" id="ARBA00022989"/>
    </source>
</evidence>
<keyword evidence="2 6" id="KW-0812">Transmembrane</keyword>
<dbReference type="EMBL" id="BAHD01000032">
    <property type="protein sequence ID" value="GAB96157.1"/>
    <property type="molecule type" value="Genomic_DNA"/>
</dbReference>
<sequence>MSAGVGIEASEAVEDVTPPPEATTEATTGESTTGAPPGDEPPGHESPADEPPADEPPADESPIAAPAANAKGPSVIRRAANRVARATASTTADRCATVAMAALVGYLFWLPVFSLHTGIAVTFTVYGIFAAVGVLRLPGARWRGAGIVAVAALPWLAWALMWPTWSAWAPELRLVRAEALALLSCGMITLSAVVLAQGRRPGVEMHRRIWLLLGAMSVPIGLWEIVTHDHLFPGPWAPPPWSPAATFGNPNNFAGVLVVVYGLTLLRLTERINRVSRLALAALAVATLVVMLATLSRAAVAAALLLTVAATVLELHRRAVLPAPRHGRRALTVAAGGILALLASLTIPAVARVNPLAAFLLPAEEETVAADDLRLALARQGLEMWREQPWIGIGGARFEPLLSERGFERIIPMHNGFLEILTEYGLVVFVPLALWLVALAWHLLPRRNLRTPGLQAGRPRGLDAVGARFAIFVWLTGFAVFGSITSSPVRSPFWYLMAGSATAAVWWLRSRRPSAPKPGRPS</sequence>
<feature type="transmembrane region" description="Helical" evidence="6">
    <location>
        <begin position="424"/>
        <end position="444"/>
    </location>
</feature>
<dbReference type="Pfam" id="PF04932">
    <property type="entry name" value="Wzy_C"/>
    <property type="match status" value="1"/>
</dbReference>
<dbReference type="InterPro" id="IPR051533">
    <property type="entry name" value="WaaL-like"/>
</dbReference>
<feature type="region of interest" description="Disordered" evidence="5">
    <location>
        <begin position="1"/>
        <end position="71"/>
    </location>
</feature>
<evidence type="ECO:0000256" key="5">
    <source>
        <dbReference type="SAM" id="MobiDB-lite"/>
    </source>
</evidence>
<evidence type="ECO:0000256" key="1">
    <source>
        <dbReference type="ARBA" id="ARBA00004141"/>
    </source>
</evidence>
<comment type="caution">
    <text evidence="8">The sequence shown here is derived from an EMBL/GenBank/DDBJ whole genome shotgun (WGS) entry which is preliminary data.</text>
</comment>
<dbReference type="PANTHER" id="PTHR37422">
    <property type="entry name" value="TEICHURONIC ACID BIOSYNTHESIS PROTEIN TUAE"/>
    <property type="match status" value="1"/>
</dbReference>
<dbReference type="RefSeq" id="WP_006592689.1">
    <property type="nucleotide sequence ID" value="NZ_BAHD01000032.1"/>
</dbReference>
<organism evidence="8 9">
    <name type="scientific">Kineosphaera limosa NBRC 100340</name>
    <dbReference type="NCBI Taxonomy" id="1184609"/>
    <lineage>
        <taxon>Bacteria</taxon>
        <taxon>Bacillati</taxon>
        <taxon>Actinomycetota</taxon>
        <taxon>Actinomycetes</taxon>
        <taxon>Micrococcales</taxon>
        <taxon>Dermatophilaceae</taxon>
        <taxon>Kineosphaera</taxon>
    </lineage>
</organism>
<feature type="transmembrane region" description="Helical" evidence="6">
    <location>
        <begin position="246"/>
        <end position="266"/>
    </location>
</feature>
<gene>
    <name evidence="8" type="ORF">KILIM_032_00430</name>
</gene>
<dbReference type="STRING" id="1184609.KILIM_032_00430"/>
<evidence type="ECO:0000256" key="6">
    <source>
        <dbReference type="SAM" id="Phobius"/>
    </source>
</evidence>
<feature type="transmembrane region" description="Helical" evidence="6">
    <location>
        <begin position="492"/>
        <end position="508"/>
    </location>
</feature>
<dbReference type="InterPro" id="IPR007016">
    <property type="entry name" value="O-antigen_ligase-rel_domated"/>
</dbReference>
<dbReference type="Proteomes" id="UP000008366">
    <property type="component" value="Unassembled WGS sequence"/>
</dbReference>
<reference evidence="8 9" key="1">
    <citation type="submission" date="2012-08" db="EMBL/GenBank/DDBJ databases">
        <title>Whole genome shotgun sequence of Kineosphaera limosa NBRC 100340.</title>
        <authorList>
            <person name="Yoshida I."/>
            <person name="Isaki S."/>
            <person name="Hosoyama A."/>
            <person name="Tsuchikane K."/>
            <person name="Katsumata H."/>
            <person name="Ando Y."/>
            <person name="Ohji S."/>
            <person name="Hamada M."/>
            <person name="Tamura T."/>
            <person name="Yamazoe A."/>
            <person name="Yamazaki S."/>
            <person name="Fujita N."/>
        </authorList>
    </citation>
    <scope>NUCLEOTIDE SEQUENCE [LARGE SCALE GENOMIC DNA]</scope>
    <source>
        <strain evidence="8 9">NBRC 100340</strain>
    </source>
</reference>
<feature type="domain" description="O-antigen ligase-related" evidence="7">
    <location>
        <begin position="283"/>
        <end position="430"/>
    </location>
</feature>
<comment type="subcellular location">
    <subcellularLocation>
        <location evidence="1">Membrane</location>
        <topology evidence="1">Multi-pass membrane protein</topology>
    </subcellularLocation>
</comment>
<accession>K6WVM7</accession>
<dbReference type="AlphaFoldDB" id="K6WVM7"/>
<evidence type="ECO:0000259" key="7">
    <source>
        <dbReference type="Pfam" id="PF04932"/>
    </source>
</evidence>
<feature type="transmembrane region" description="Helical" evidence="6">
    <location>
        <begin position="331"/>
        <end position="351"/>
    </location>
</feature>
<evidence type="ECO:0000313" key="9">
    <source>
        <dbReference type="Proteomes" id="UP000008366"/>
    </source>
</evidence>
<feature type="transmembrane region" description="Helical" evidence="6">
    <location>
        <begin position="95"/>
        <end position="113"/>
    </location>
</feature>
<dbReference type="eggNOG" id="COG3307">
    <property type="taxonomic scope" value="Bacteria"/>
</dbReference>
<feature type="transmembrane region" description="Helical" evidence="6">
    <location>
        <begin position="278"/>
        <end position="295"/>
    </location>
</feature>
<feature type="transmembrane region" description="Helical" evidence="6">
    <location>
        <begin position="301"/>
        <end position="319"/>
    </location>
</feature>
<dbReference type="OrthoDB" id="5114120at2"/>
<evidence type="ECO:0000313" key="8">
    <source>
        <dbReference type="EMBL" id="GAB96157.1"/>
    </source>
</evidence>
<proteinExistence type="predicted"/>
<feature type="transmembrane region" description="Helical" evidence="6">
    <location>
        <begin position="119"/>
        <end position="137"/>
    </location>
</feature>
<evidence type="ECO:0000256" key="4">
    <source>
        <dbReference type="ARBA" id="ARBA00023136"/>
    </source>
</evidence>
<evidence type="ECO:0000256" key="2">
    <source>
        <dbReference type="ARBA" id="ARBA00022692"/>
    </source>
</evidence>
<feature type="transmembrane region" description="Helical" evidence="6">
    <location>
        <begin position="144"/>
        <end position="165"/>
    </location>
</feature>
<dbReference type="GO" id="GO:0016020">
    <property type="term" value="C:membrane"/>
    <property type="evidence" value="ECO:0007669"/>
    <property type="project" value="UniProtKB-SubCell"/>
</dbReference>
<protein>
    <recommendedName>
        <fullName evidence="7">O-antigen ligase-related domain-containing protein</fullName>
    </recommendedName>
</protein>
<feature type="transmembrane region" description="Helical" evidence="6">
    <location>
        <begin position="465"/>
        <end position="486"/>
    </location>
</feature>
<dbReference type="PANTHER" id="PTHR37422:SF13">
    <property type="entry name" value="LIPOPOLYSACCHARIDE BIOSYNTHESIS PROTEIN PA4999-RELATED"/>
    <property type="match status" value="1"/>
</dbReference>
<keyword evidence="4 6" id="KW-0472">Membrane</keyword>
<keyword evidence="9" id="KW-1185">Reference proteome</keyword>
<feature type="transmembrane region" description="Helical" evidence="6">
    <location>
        <begin position="208"/>
        <end position="226"/>
    </location>
</feature>
<keyword evidence="3 6" id="KW-1133">Transmembrane helix</keyword>
<name>K6WVM7_9MICO</name>
<feature type="compositionally biased region" description="Low complexity" evidence="5">
    <location>
        <begin position="22"/>
        <end position="37"/>
    </location>
</feature>
<feature type="transmembrane region" description="Helical" evidence="6">
    <location>
        <begin position="177"/>
        <end position="196"/>
    </location>
</feature>